<dbReference type="PANTHER" id="PTHR11358:SF26">
    <property type="entry name" value="GUANIDINO ACID HYDROLASE, MITOCHONDRIAL"/>
    <property type="match status" value="1"/>
</dbReference>
<evidence type="ECO:0000256" key="4">
    <source>
        <dbReference type="PIRSR" id="PIRSR036979-1"/>
    </source>
</evidence>
<dbReference type="STRING" id="264198.Reut_B5705"/>
<dbReference type="PROSITE" id="PS01053">
    <property type="entry name" value="ARGINASE_1"/>
    <property type="match status" value="1"/>
</dbReference>
<dbReference type="PIRSF" id="PIRSF036979">
    <property type="entry name" value="Arginase"/>
    <property type="match status" value="1"/>
</dbReference>
<feature type="binding site" evidence="4">
    <location>
        <position position="154"/>
    </location>
    <ligand>
        <name>Mn(2+)</name>
        <dbReference type="ChEBI" id="CHEBI:29035"/>
        <label>1</label>
    </ligand>
</feature>
<evidence type="ECO:0000256" key="3">
    <source>
        <dbReference type="ARBA" id="ARBA00022801"/>
    </source>
</evidence>
<dbReference type="KEGG" id="reu:Reut_B5705"/>
<evidence type="ECO:0000256" key="1">
    <source>
        <dbReference type="ARBA" id="ARBA00009227"/>
    </source>
</evidence>
<dbReference type="GO" id="GO:0046872">
    <property type="term" value="F:metal ion binding"/>
    <property type="evidence" value="ECO:0007669"/>
    <property type="project" value="UniProtKB-KW"/>
</dbReference>
<organism evidence="6">
    <name type="scientific">Cupriavidus pinatubonensis (strain JMP 134 / LMG 1197)</name>
    <name type="common">Cupriavidus necator (strain JMP 134)</name>
    <dbReference type="NCBI Taxonomy" id="264198"/>
    <lineage>
        <taxon>Bacteria</taxon>
        <taxon>Pseudomonadati</taxon>
        <taxon>Pseudomonadota</taxon>
        <taxon>Betaproteobacteria</taxon>
        <taxon>Burkholderiales</taxon>
        <taxon>Burkholderiaceae</taxon>
        <taxon>Cupriavidus</taxon>
    </lineage>
</organism>
<dbReference type="Pfam" id="PF00491">
    <property type="entry name" value="Arginase"/>
    <property type="match status" value="1"/>
</dbReference>
<evidence type="ECO:0000313" key="6">
    <source>
        <dbReference type="EMBL" id="AAZ65050.1"/>
    </source>
</evidence>
<dbReference type="InterPro" id="IPR023696">
    <property type="entry name" value="Ureohydrolase_dom_sf"/>
</dbReference>
<proteinExistence type="inferred from homology"/>
<gene>
    <name evidence="6" type="ordered locus">Reut_B5705</name>
</gene>
<dbReference type="GO" id="GO:0008783">
    <property type="term" value="F:agmatinase activity"/>
    <property type="evidence" value="ECO:0007669"/>
    <property type="project" value="UniProtKB-EC"/>
</dbReference>
<dbReference type="Gene3D" id="3.40.800.10">
    <property type="entry name" value="Ureohydrolase domain"/>
    <property type="match status" value="1"/>
</dbReference>
<dbReference type="SUPFAM" id="SSF52768">
    <property type="entry name" value="Arginase/deacetylase"/>
    <property type="match status" value="1"/>
</dbReference>
<dbReference type="PRINTS" id="PR00116">
    <property type="entry name" value="ARGINASE"/>
</dbReference>
<dbReference type="PANTHER" id="PTHR11358">
    <property type="entry name" value="ARGINASE/AGMATINASE"/>
    <property type="match status" value="1"/>
</dbReference>
<comment type="cofactor">
    <cofactor evidence="4">
        <name>Mn(2+)</name>
        <dbReference type="ChEBI" id="CHEBI:29035"/>
    </cofactor>
    <text evidence="4">Binds 2 manganese ions per subunit.</text>
</comment>
<protein>
    <submittedName>
        <fullName evidence="6">Agmatinase</fullName>
        <ecNumber evidence="6">3.5.3.11</ecNumber>
    </submittedName>
</protein>
<dbReference type="InterPro" id="IPR020855">
    <property type="entry name" value="Ureohydrolase_Mn_BS"/>
</dbReference>
<feature type="binding site" evidence="4">
    <location>
        <position position="152"/>
    </location>
    <ligand>
        <name>Mn(2+)</name>
        <dbReference type="ChEBI" id="CHEBI:29035"/>
        <label>1</label>
    </ligand>
</feature>
<feature type="binding site" evidence="4">
    <location>
        <position position="156"/>
    </location>
    <ligand>
        <name>Mn(2+)</name>
        <dbReference type="ChEBI" id="CHEBI:29035"/>
        <label>1</label>
    </ligand>
</feature>
<accession>Q46P84</accession>
<evidence type="ECO:0000256" key="5">
    <source>
        <dbReference type="RuleBase" id="RU003684"/>
    </source>
</evidence>
<name>Q46P84_CUPPJ</name>
<dbReference type="InterPro" id="IPR006035">
    <property type="entry name" value="Ureohydrolase"/>
</dbReference>
<dbReference type="AlphaFoldDB" id="Q46P84"/>
<dbReference type="PROSITE" id="PS51409">
    <property type="entry name" value="ARGINASE_2"/>
    <property type="match status" value="1"/>
</dbReference>
<dbReference type="InterPro" id="IPR005925">
    <property type="entry name" value="Agmatinase-rel"/>
</dbReference>
<dbReference type="EC" id="3.5.3.11" evidence="6"/>
<dbReference type="OrthoDB" id="9789727at2"/>
<sequence length="324" mass="35408">MEEKMFAPVTGTVTPRYAGLATLMRLPHIELMSENIPDVDIGLIGVPWDGGTTNRPGARHGPRQVRDISTMVRNVNRSSGIKPFEICNCADLGDTPVNPVDLIDSMNRITAFYDAVCRANIAPLSVGGDHLVTLPILRALATDGPVGMVHFDAHTDTWNRYFGDNLYTHGTPFRRAIEEGLLDPKRTIQIGIRGALYNDSENDWGERQGIRVIDMDEFRSMGVEAVIQEAWRVVGNGRTYVTFDVDALDPVYAPGTGTPEIGGLTTIEAQHMIRGLRGLNLIGGDVVEVSPPFDPTGNTALVAATLMFEILCVLAANISKQKRR</sequence>
<dbReference type="EMBL" id="CP000091">
    <property type="protein sequence ID" value="AAZ65050.1"/>
    <property type="molecule type" value="Genomic_DNA"/>
</dbReference>
<dbReference type="GO" id="GO:0033389">
    <property type="term" value="P:putrescine biosynthetic process from arginine, via agmatine"/>
    <property type="evidence" value="ECO:0007669"/>
    <property type="project" value="TreeGrafter"/>
</dbReference>
<dbReference type="NCBIfam" id="TIGR01230">
    <property type="entry name" value="agmatinase"/>
    <property type="match status" value="1"/>
</dbReference>
<keyword evidence="2 4" id="KW-0479">Metal-binding</keyword>
<dbReference type="HOGENOM" id="CLU_039478_0_0_4"/>
<comment type="similarity">
    <text evidence="1">Belongs to the arginase family. Agmatinase subfamily.</text>
</comment>
<evidence type="ECO:0000256" key="2">
    <source>
        <dbReference type="ARBA" id="ARBA00022723"/>
    </source>
</evidence>
<keyword evidence="3 5" id="KW-0378">Hydrolase</keyword>
<keyword evidence="4" id="KW-0464">Manganese</keyword>
<dbReference type="CDD" id="cd11592">
    <property type="entry name" value="Agmatinase_PAH"/>
    <property type="match status" value="1"/>
</dbReference>
<feature type="binding site" evidence="4">
    <location>
        <position position="246"/>
    </location>
    <ligand>
        <name>Mn(2+)</name>
        <dbReference type="ChEBI" id="CHEBI:29035"/>
        <label>1</label>
    </ligand>
</feature>
<reference evidence="6" key="1">
    <citation type="submission" date="2005-08" db="EMBL/GenBank/DDBJ databases">
        <title>Complete sequence of chromosome 2 of Ralstonia eutropha JMP134.</title>
        <authorList>
            <person name="Copeland A."/>
            <person name="Lucas S."/>
            <person name="Lapidus A."/>
            <person name="Barry K."/>
            <person name="Detter J.C."/>
            <person name="Glavina T."/>
            <person name="Hammon N."/>
            <person name="Israni S."/>
            <person name="Pitluck S."/>
            <person name="Goltsman E."/>
            <person name="Martinez M."/>
            <person name="Schmutz J."/>
            <person name="Larimer F."/>
            <person name="Land M."/>
            <person name="Lykidis A."/>
            <person name="Richardson P."/>
        </authorList>
    </citation>
    <scope>NUCLEOTIDE SEQUENCE [LARGE SCALE GENOMIC DNA]</scope>
    <source>
        <strain evidence="6">JMP134</strain>
    </source>
</reference>
<feature type="binding site" evidence="4">
    <location>
        <position position="130"/>
    </location>
    <ligand>
        <name>Mn(2+)</name>
        <dbReference type="ChEBI" id="CHEBI:29035"/>
        <label>1</label>
    </ligand>
</feature>
<dbReference type="eggNOG" id="COG0010">
    <property type="taxonomic scope" value="Bacteria"/>
</dbReference>
<feature type="binding site" evidence="4">
    <location>
        <position position="244"/>
    </location>
    <ligand>
        <name>Mn(2+)</name>
        <dbReference type="ChEBI" id="CHEBI:29035"/>
        <label>1</label>
    </ligand>
</feature>